<dbReference type="Gene3D" id="3.10.290.30">
    <property type="entry name" value="MM3350-like"/>
    <property type="match status" value="1"/>
</dbReference>
<proteinExistence type="predicted"/>
<comment type="caution">
    <text evidence="2">The sequence shown here is derived from an EMBL/GenBank/DDBJ whole genome shotgun (WGS) entry which is preliminary data.</text>
</comment>
<dbReference type="InterPro" id="IPR024047">
    <property type="entry name" value="MM3350-like_sf"/>
</dbReference>
<dbReference type="RefSeq" id="WP_052045906.1">
    <property type="nucleotide sequence ID" value="NZ_JRPQ01000072.1"/>
</dbReference>
<dbReference type="EMBL" id="JRPQ01000072">
    <property type="protein sequence ID" value="KGI22390.1"/>
    <property type="molecule type" value="Genomic_DNA"/>
</dbReference>
<accession>A0A098YRN9</accession>
<sequence length="224" mass="25469">MTNKKEKFDLQPHDIDALADALTSLDRTSKIMARMATTSPRGKKGLKLTYQFKIKLRGITNPPVWRSVLVPANFTFSGFHAVIQEAFGWWNEHLYCFCDRQYGRMLNIAEVREDDWGYAPDFDARKFTVGEFFGDGGIVNKLCYVYDFGDDWTHDITLEKVLDEYSDHATCITGKGACPEEDCGGQWGYEDMKENGEIDDPKFFDLEAAKASVEAVEPEGFGPW</sequence>
<name>A0A098YRN9_9BACT</name>
<evidence type="ECO:0000313" key="3">
    <source>
        <dbReference type="Proteomes" id="UP000029723"/>
    </source>
</evidence>
<organism evidence="2 3">
    <name type="scientific">Hoylesella timonensis S9-PR14</name>
    <dbReference type="NCBI Taxonomy" id="1401062"/>
    <lineage>
        <taxon>Bacteria</taxon>
        <taxon>Pseudomonadati</taxon>
        <taxon>Bacteroidota</taxon>
        <taxon>Bacteroidia</taxon>
        <taxon>Bacteroidales</taxon>
        <taxon>Prevotellaceae</taxon>
        <taxon>Hoylesella</taxon>
    </lineage>
</organism>
<gene>
    <name evidence="2" type="ORF">HMPREF9304_04960</name>
</gene>
<dbReference type="Pfam" id="PF07929">
    <property type="entry name" value="PRiA4_ORF3"/>
    <property type="match status" value="1"/>
</dbReference>
<protein>
    <recommendedName>
        <fullName evidence="1">Plasmid pRiA4b Orf3-like domain-containing protein</fullName>
    </recommendedName>
</protein>
<dbReference type="OrthoDB" id="9801392at2"/>
<dbReference type="Proteomes" id="UP000029723">
    <property type="component" value="Unassembled WGS sequence"/>
</dbReference>
<feature type="domain" description="Plasmid pRiA4b Orf3-like" evidence="1">
    <location>
        <begin position="49"/>
        <end position="195"/>
    </location>
</feature>
<evidence type="ECO:0000259" key="1">
    <source>
        <dbReference type="Pfam" id="PF07929"/>
    </source>
</evidence>
<dbReference type="AlphaFoldDB" id="A0A098YRN9"/>
<dbReference type="PANTHER" id="PTHR41878:SF1">
    <property type="entry name" value="TNPR PROTEIN"/>
    <property type="match status" value="1"/>
</dbReference>
<reference evidence="2 3" key="1">
    <citation type="submission" date="2014-07" db="EMBL/GenBank/DDBJ databases">
        <authorList>
            <person name="McCorrison J."/>
            <person name="Sanka R."/>
            <person name="Torralba M."/>
            <person name="Gillis M."/>
            <person name="Haft D.H."/>
            <person name="Methe B."/>
            <person name="Sutton G."/>
            <person name="Nelson K.E."/>
        </authorList>
    </citation>
    <scope>NUCLEOTIDE SEQUENCE [LARGE SCALE GENOMIC DNA]</scope>
    <source>
        <strain evidence="2 3">S9-PR14</strain>
    </source>
</reference>
<dbReference type="InterPro" id="IPR012912">
    <property type="entry name" value="Plasmid_pRiA4b_Orf3-like"/>
</dbReference>
<dbReference type="SUPFAM" id="SSF159941">
    <property type="entry name" value="MM3350-like"/>
    <property type="match status" value="1"/>
</dbReference>
<evidence type="ECO:0000313" key="2">
    <source>
        <dbReference type="EMBL" id="KGI22390.1"/>
    </source>
</evidence>
<dbReference type="PANTHER" id="PTHR41878">
    <property type="entry name" value="LEXA REPRESSOR-RELATED"/>
    <property type="match status" value="1"/>
</dbReference>